<protein>
    <submittedName>
        <fullName evidence="2">Uncharacterized protein</fullName>
    </submittedName>
</protein>
<dbReference type="AlphaFoldDB" id="A0A016XL49"/>
<organism evidence="2 3">
    <name type="scientific">Hylemonella gracilis str. Niagara R</name>
    <dbReference type="NCBI Taxonomy" id="1458275"/>
    <lineage>
        <taxon>Bacteria</taxon>
        <taxon>Pseudomonadati</taxon>
        <taxon>Pseudomonadota</taxon>
        <taxon>Betaproteobacteria</taxon>
        <taxon>Burkholderiales</taxon>
        <taxon>Comamonadaceae</taxon>
        <taxon>Hylemonella</taxon>
    </lineage>
</organism>
<dbReference type="Proteomes" id="UP000023268">
    <property type="component" value="Unassembled WGS sequence"/>
</dbReference>
<keyword evidence="1" id="KW-1133">Transmembrane helix</keyword>
<gene>
    <name evidence="2" type="ORF">AZ34_08050</name>
</gene>
<dbReference type="EMBL" id="JEMG01000001">
    <property type="protein sequence ID" value="EYC52834.1"/>
    <property type="molecule type" value="Genomic_DNA"/>
</dbReference>
<name>A0A016XL49_9BURK</name>
<accession>A0A016XL49</accession>
<evidence type="ECO:0000313" key="2">
    <source>
        <dbReference type="EMBL" id="EYC52834.1"/>
    </source>
</evidence>
<reference evidence="2 3" key="1">
    <citation type="submission" date="2014-02" db="EMBL/GenBank/DDBJ databases">
        <title>Draft Genome of Hylemonella gracilis isolated from the Niagara River.</title>
        <authorList>
            <person name="Pawlowski D.R."/>
            <person name="Koudelka G.B."/>
        </authorList>
    </citation>
    <scope>NUCLEOTIDE SEQUENCE [LARGE SCALE GENOMIC DNA]</scope>
    <source>
        <strain evidence="2 3">Niagara R</strain>
    </source>
</reference>
<keyword evidence="1" id="KW-0812">Transmembrane</keyword>
<proteinExistence type="predicted"/>
<sequence>MVEALGDFFQRTLCNELSNSVVRENQITNQILSAIDLAWFQFLFHVFFASVHGVLLLSLRAMKSRA</sequence>
<feature type="transmembrane region" description="Helical" evidence="1">
    <location>
        <begin position="38"/>
        <end position="59"/>
    </location>
</feature>
<keyword evidence="1" id="KW-0472">Membrane</keyword>
<evidence type="ECO:0000256" key="1">
    <source>
        <dbReference type="SAM" id="Phobius"/>
    </source>
</evidence>
<evidence type="ECO:0000313" key="3">
    <source>
        <dbReference type="Proteomes" id="UP000023268"/>
    </source>
</evidence>
<comment type="caution">
    <text evidence="2">The sequence shown here is derived from an EMBL/GenBank/DDBJ whole genome shotgun (WGS) entry which is preliminary data.</text>
</comment>